<dbReference type="EMBL" id="JAPHNI010000008">
    <property type="protein sequence ID" value="KAJ8118853.1"/>
    <property type="molecule type" value="Genomic_DNA"/>
</dbReference>
<proteinExistence type="predicted"/>
<comment type="caution">
    <text evidence="1">The sequence shown here is derived from an EMBL/GenBank/DDBJ whole genome shotgun (WGS) entry which is preliminary data.</text>
</comment>
<dbReference type="Proteomes" id="UP001153331">
    <property type="component" value="Unassembled WGS sequence"/>
</dbReference>
<evidence type="ECO:0000313" key="1">
    <source>
        <dbReference type="EMBL" id="KAJ8118853.1"/>
    </source>
</evidence>
<organism evidence="1 2">
    <name type="scientific">Boeremia exigua</name>
    <dbReference type="NCBI Taxonomy" id="749465"/>
    <lineage>
        <taxon>Eukaryota</taxon>
        <taxon>Fungi</taxon>
        <taxon>Dikarya</taxon>
        <taxon>Ascomycota</taxon>
        <taxon>Pezizomycotina</taxon>
        <taxon>Dothideomycetes</taxon>
        <taxon>Pleosporomycetidae</taxon>
        <taxon>Pleosporales</taxon>
        <taxon>Pleosporineae</taxon>
        <taxon>Didymellaceae</taxon>
        <taxon>Boeremia</taxon>
    </lineage>
</organism>
<protein>
    <submittedName>
        <fullName evidence="1">Uncharacterized protein</fullName>
    </submittedName>
</protein>
<reference evidence="1" key="1">
    <citation type="submission" date="2022-11" db="EMBL/GenBank/DDBJ databases">
        <title>Genome Sequence of Boeremia exigua.</title>
        <authorList>
            <person name="Buettner E."/>
        </authorList>
    </citation>
    <scope>NUCLEOTIDE SEQUENCE</scope>
    <source>
        <strain evidence="1">CU02</strain>
    </source>
</reference>
<name>A0ACC2IUM9_9PLEO</name>
<accession>A0ACC2IUM9</accession>
<sequence>MRGGWCERQVRVVNSVASGCLFGLVDKQQSTAPHAARRTPKICTRMENAVHAFLALLSRLALRYSGALLHLVRGAALLIGRQAPKTNATRNGGLHLQGGLGTTAGARSDPAAASHLHRSRFARTRLFPYTSPVRRFRLLERSKGLSSPSTSPSTLLRTDCCDSVIASSRAVSTLVAPAALHQNNSPHRIAPRHVHLPRTPTTRDQPPRSPTTSPPTTPPATPSSSPLIPRTPPPAATPGFAMAFASYSPHREGGTMHLDLPSPTYRLDGTHFAHLQQLRRSLSRSPSKPSRFQLHKSDSPRSPISPLALARAFSPKAHKPTSPIKTFPESPLGQAVPPKKKFTLRRSTANFKASPRTRQNSKSPRRNALSDSPTGGNSTTPFYSRIAFGQENDTPARPSSSESLESMDTDCRKFGLNDKPIKFEFAQRRPDLSPGAPVKSSPLKRNDGVMNLSGTPTGFSPVAKRRSLQSVSNLGNDFESIFDQVAKRDSIHAVQSPMEDEETINEFDFSTPMNQSQSPVRRATSLRKSTVMQRNANSPRPKPAFDGEFAVPGLAASKSRNRMSLDGAIGQSTTPSQTPFRKSTFDAGRMGLPTPFARSTAGATQPHPLSYAHTPSSTTSSVGGFTPMAPPRAPHFAAPPSRPNQSHQFSRSLPIGVPRPHASEGEHDSFDTPFKSVQQAPVAFSTGLMSKKNRNADEPANVYVMPDTPSKRQSYPPAQADRADVIDTPLVKRGGSLFGDWDRPQPQFGTTSTPFSAHVSKLSTESFGKGTSIFGNMSGSLQRRGSIVSVDGDDELPDSQSPTANRTMVDTMTDNDANADDMPPTPTKGHGASSRRSKESSLRRKTFRSRPTIGNDTFAAPDMNDFNGKSSPNTLTAASHDENTSHCEGLDSANCDALFLEASLARVRFLRRTKISGRPSPLSQQILPSIISFGSSSPVSPGRDSSFQSTEQNRLSIAGNRRGSMNFNSSVSTFPPATPTTPRDHSVFFAENKGAIPIGLTKNDVDEAISSRFHEVKELDGGEGEFSKVYRVSQPVEGTTPNYPAGSQVWVVKKSKKPYTGKGDRERKMREVEILYALRGNEHVLHVNDHWEASSHLYIQTEYCEGGNLRRFLDTVGYSSRLDDFRIWKILLELSQGLTFIHNSGYIHLDLKPANILIDFGGSLKIADFGLASSWPAPKGIDGEGDRHYLAPEALCGRFDKPADVFALGMMLTEIAGNCVIPENGTYWTKLRSGEFDHVLPSLTWSADSSTLSRDGNGDPILENSLDTFLMSDEHQPTVQVRTASSPEEELARAPKFMVDYTDPNTMDQVVKAMLHPDPDQRPTAAQILQCFGCQWVDQRRRAGATVYEGNFGPGEDVLATYNGDADADMMDMS</sequence>
<keyword evidence="2" id="KW-1185">Reference proteome</keyword>
<gene>
    <name evidence="1" type="ORF">OPT61_g250</name>
</gene>
<evidence type="ECO:0000313" key="2">
    <source>
        <dbReference type="Proteomes" id="UP001153331"/>
    </source>
</evidence>